<dbReference type="InterPro" id="IPR001128">
    <property type="entry name" value="Cyt_P450"/>
</dbReference>
<dbReference type="SUPFAM" id="SSF48264">
    <property type="entry name" value="Cytochrome P450"/>
    <property type="match status" value="1"/>
</dbReference>
<sequence>MDSLATKMVTIAWVIAALVLVKLADYLYQARGLKRAHTTGKFAEPPSVPINYFGYFRRNVWTKRQQNKSPDGKGRRQNPSQLDALTAMMNRTGWDTFQWRFLGSRTIMTRDPRNLQALHSTQFGDFGMGNNRKNNFRFALGRGIFAADGDEWRCMRTVMRPYFQTDHVRHPNLEPHIQKLLRRIETGPDGWTPAPVDLQPLFYTFALDVSCEIFFGLTPQDQQELSASYSAFSSAFDTVQRHLSTRTKLGWAYFLWDGPKFRRAIAETNRFIDEVILRAVRKKSGNQKDQETTTPTFLDHLLASTHSNSPTHIRSQLLHLLIASRDTVATTLCWTLHNLARHPQVYTSLRQSILSPPPSSSLQSNTLLHHTLLESLRLNPAIPLNTRTALTHTSLPHGGGPHGQSSISVRAGDEVLYSVYALHRDPRIWGNDAGEFRPGRWAELESKKKRGSRRWEFLPFGGGPRVCLGQRVGMREMEGVVGAVVGRFGGVEAEGVEERGAKEVISELSPQPQAMFRTMVLSGRSAHDARFL</sequence>
<keyword evidence="4 8" id="KW-0479">Metal-binding</keyword>
<evidence type="ECO:0000256" key="3">
    <source>
        <dbReference type="ARBA" id="ARBA00022617"/>
    </source>
</evidence>
<comment type="cofactor">
    <cofactor evidence="1 8">
        <name>heme</name>
        <dbReference type="ChEBI" id="CHEBI:30413"/>
    </cofactor>
</comment>
<keyword evidence="3 8" id="KW-0349">Heme</keyword>
<evidence type="ECO:0000256" key="9">
    <source>
        <dbReference type="RuleBase" id="RU000461"/>
    </source>
</evidence>
<reference evidence="10" key="1">
    <citation type="journal article" date="2023" name="Mol. Phylogenet. Evol.">
        <title>Genome-scale phylogeny and comparative genomics of the fungal order Sordariales.</title>
        <authorList>
            <person name="Hensen N."/>
            <person name="Bonometti L."/>
            <person name="Westerberg I."/>
            <person name="Brannstrom I.O."/>
            <person name="Guillou S."/>
            <person name="Cros-Aarteil S."/>
            <person name="Calhoun S."/>
            <person name="Haridas S."/>
            <person name="Kuo A."/>
            <person name="Mondo S."/>
            <person name="Pangilinan J."/>
            <person name="Riley R."/>
            <person name="LaButti K."/>
            <person name="Andreopoulos B."/>
            <person name="Lipzen A."/>
            <person name="Chen C."/>
            <person name="Yan M."/>
            <person name="Daum C."/>
            <person name="Ng V."/>
            <person name="Clum A."/>
            <person name="Steindorff A."/>
            <person name="Ohm R.A."/>
            <person name="Martin F."/>
            <person name="Silar P."/>
            <person name="Natvig D.O."/>
            <person name="Lalanne C."/>
            <person name="Gautier V."/>
            <person name="Ament-Velasquez S.L."/>
            <person name="Kruys A."/>
            <person name="Hutchinson M.I."/>
            <person name="Powell A.J."/>
            <person name="Barry K."/>
            <person name="Miller A.N."/>
            <person name="Grigoriev I.V."/>
            <person name="Debuchy R."/>
            <person name="Gladieux P."/>
            <person name="Hiltunen Thoren M."/>
            <person name="Johannesson H."/>
        </authorList>
    </citation>
    <scope>NUCLEOTIDE SEQUENCE</scope>
    <source>
        <strain evidence="10">PSN243</strain>
    </source>
</reference>
<keyword evidence="7 9" id="KW-0503">Monooxygenase</keyword>
<keyword evidence="5 9" id="KW-0560">Oxidoreductase</keyword>
<evidence type="ECO:0000256" key="4">
    <source>
        <dbReference type="ARBA" id="ARBA00022723"/>
    </source>
</evidence>
<dbReference type="Gene3D" id="1.10.630.10">
    <property type="entry name" value="Cytochrome P450"/>
    <property type="match status" value="1"/>
</dbReference>
<reference evidence="10" key="2">
    <citation type="submission" date="2023-05" db="EMBL/GenBank/DDBJ databases">
        <authorList>
            <consortium name="Lawrence Berkeley National Laboratory"/>
            <person name="Steindorff A."/>
            <person name="Hensen N."/>
            <person name="Bonometti L."/>
            <person name="Westerberg I."/>
            <person name="Brannstrom I.O."/>
            <person name="Guillou S."/>
            <person name="Cros-Aarteil S."/>
            <person name="Calhoun S."/>
            <person name="Haridas S."/>
            <person name="Kuo A."/>
            <person name="Mondo S."/>
            <person name="Pangilinan J."/>
            <person name="Riley R."/>
            <person name="Labutti K."/>
            <person name="Andreopoulos B."/>
            <person name="Lipzen A."/>
            <person name="Chen C."/>
            <person name="Yanf M."/>
            <person name="Daum C."/>
            <person name="Ng V."/>
            <person name="Clum A."/>
            <person name="Ohm R."/>
            <person name="Martin F."/>
            <person name="Silar P."/>
            <person name="Natvig D."/>
            <person name="Lalanne C."/>
            <person name="Gautier V."/>
            <person name="Ament-Velasquez S.L."/>
            <person name="Kruys A."/>
            <person name="Hutchinson M.I."/>
            <person name="Powell A.J."/>
            <person name="Barry K."/>
            <person name="Miller A.N."/>
            <person name="Grigoriev I.V."/>
            <person name="Debuchy R."/>
            <person name="Gladieux P."/>
            <person name="Thoren M.H."/>
            <person name="Johannesson H."/>
        </authorList>
    </citation>
    <scope>NUCLEOTIDE SEQUENCE</scope>
    <source>
        <strain evidence="10">PSN243</strain>
    </source>
</reference>
<accession>A0AAV9GE33</accession>
<dbReference type="GO" id="GO:0005506">
    <property type="term" value="F:iron ion binding"/>
    <property type="evidence" value="ECO:0007669"/>
    <property type="project" value="InterPro"/>
</dbReference>
<dbReference type="InterPro" id="IPR047146">
    <property type="entry name" value="Cyt_P450_E_CYP52_fungi"/>
</dbReference>
<evidence type="ECO:0000256" key="8">
    <source>
        <dbReference type="PIRSR" id="PIRSR602402-1"/>
    </source>
</evidence>
<evidence type="ECO:0000256" key="7">
    <source>
        <dbReference type="ARBA" id="ARBA00023033"/>
    </source>
</evidence>
<dbReference type="PANTHER" id="PTHR24287:SF1">
    <property type="entry name" value="P450, PUTATIVE (EUROFUNG)-RELATED"/>
    <property type="match status" value="1"/>
</dbReference>
<name>A0AAV9GE33_9PEZI</name>
<evidence type="ECO:0000256" key="2">
    <source>
        <dbReference type="ARBA" id="ARBA00010617"/>
    </source>
</evidence>
<dbReference type="InterPro" id="IPR002402">
    <property type="entry name" value="Cyt_P450_E_grp-II"/>
</dbReference>
<gene>
    <name evidence="10" type="ORF">QBC34DRAFT_469232</name>
</gene>
<evidence type="ECO:0000313" key="10">
    <source>
        <dbReference type="EMBL" id="KAK4446696.1"/>
    </source>
</evidence>
<dbReference type="PRINTS" id="PR00464">
    <property type="entry name" value="EP450II"/>
</dbReference>
<keyword evidence="11" id="KW-1185">Reference proteome</keyword>
<dbReference type="InterPro" id="IPR036396">
    <property type="entry name" value="Cyt_P450_sf"/>
</dbReference>
<dbReference type="InterPro" id="IPR017972">
    <property type="entry name" value="Cyt_P450_CS"/>
</dbReference>
<dbReference type="GO" id="GO:0020037">
    <property type="term" value="F:heme binding"/>
    <property type="evidence" value="ECO:0007669"/>
    <property type="project" value="InterPro"/>
</dbReference>
<evidence type="ECO:0000313" key="11">
    <source>
        <dbReference type="Proteomes" id="UP001321760"/>
    </source>
</evidence>
<dbReference type="PRINTS" id="PR00385">
    <property type="entry name" value="P450"/>
</dbReference>
<dbReference type="AlphaFoldDB" id="A0AAV9GE33"/>
<organism evidence="10 11">
    <name type="scientific">Podospora aff. communis PSN243</name>
    <dbReference type="NCBI Taxonomy" id="3040156"/>
    <lineage>
        <taxon>Eukaryota</taxon>
        <taxon>Fungi</taxon>
        <taxon>Dikarya</taxon>
        <taxon>Ascomycota</taxon>
        <taxon>Pezizomycotina</taxon>
        <taxon>Sordariomycetes</taxon>
        <taxon>Sordariomycetidae</taxon>
        <taxon>Sordariales</taxon>
        <taxon>Podosporaceae</taxon>
        <taxon>Podospora</taxon>
    </lineage>
</organism>
<dbReference type="PANTHER" id="PTHR24287">
    <property type="entry name" value="P450, PUTATIVE (EUROFUNG)-RELATED"/>
    <property type="match status" value="1"/>
</dbReference>
<evidence type="ECO:0000256" key="1">
    <source>
        <dbReference type="ARBA" id="ARBA00001971"/>
    </source>
</evidence>
<comment type="similarity">
    <text evidence="2 9">Belongs to the cytochrome P450 family.</text>
</comment>
<evidence type="ECO:0000256" key="5">
    <source>
        <dbReference type="ARBA" id="ARBA00023002"/>
    </source>
</evidence>
<proteinExistence type="inferred from homology"/>
<comment type="caution">
    <text evidence="10">The sequence shown here is derived from an EMBL/GenBank/DDBJ whole genome shotgun (WGS) entry which is preliminary data.</text>
</comment>
<dbReference type="Pfam" id="PF00067">
    <property type="entry name" value="p450"/>
    <property type="match status" value="1"/>
</dbReference>
<dbReference type="GO" id="GO:0004497">
    <property type="term" value="F:monooxygenase activity"/>
    <property type="evidence" value="ECO:0007669"/>
    <property type="project" value="UniProtKB-KW"/>
</dbReference>
<dbReference type="EMBL" id="MU865955">
    <property type="protein sequence ID" value="KAK4446696.1"/>
    <property type="molecule type" value="Genomic_DNA"/>
</dbReference>
<feature type="binding site" description="axial binding residue" evidence="8">
    <location>
        <position position="467"/>
    </location>
    <ligand>
        <name>heme</name>
        <dbReference type="ChEBI" id="CHEBI:30413"/>
    </ligand>
    <ligandPart>
        <name>Fe</name>
        <dbReference type="ChEBI" id="CHEBI:18248"/>
    </ligandPart>
</feature>
<evidence type="ECO:0000256" key="6">
    <source>
        <dbReference type="ARBA" id="ARBA00023004"/>
    </source>
</evidence>
<dbReference type="GO" id="GO:0016705">
    <property type="term" value="F:oxidoreductase activity, acting on paired donors, with incorporation or reduction of molecular oxygen"/>
    <property type="evidence" value="ECO:0007669"/>
    <property type="project" value="InterPro"/>
</dbReference>
<keyword evidence="6 8" id="KW-0408">Iron</keyword>
<protein>
    <submittedName>
        <fullName evidence="10">Cytochrome P450</fullName>
    </submittedName>
</protein>
<dbReference type="Proteomes" id="UP001321760">
    <property type="component" value="Unassembled WGS sequence"/>
</dbReference>
<dbReference type="PROSITE" id="PS00086">
    <property type="entry name" value="CYTOCHROME_P450"/>
    <property type="match status" value="1"/>
</dbReference>